<evidence type="ECO:0000313" key="1">
    <source>
        <dbReference type="EMBL" id="CAK8992976.1"/>
    </source>
</evidence>
<evidence type="ECO:0008006" key="3">
    <source>
        <dbReference type="Google" id="ProtNLM"/>
    </source>
</evidence>
<protein>
    <recommendedName>
        <fullName evidence="3">CRAL-TRIO domain-containing protein</fullName>
    </recommendedName>
</protein>
<dbReference type="InterPro" id="IPR036865">
    <property type="entry name" value="CRAL-TRIO_dom_sf"/>
</dbReference>
<dbReference type="Proteomes" id="UP001642484">
    <property type="component" value="Unassembled WGS sequence"/>
</dbReference>
<reference evidence="1 2" key="1">
    <citation type="submission" date="2024-02" db="EMBL/GenBank/DDBJ databases">
        <authorList>
            <person name="Chen Y."/>
            <person name="Shah S."/>
            <person name="Dougan E. K."/>
            <person name="Thang M."/>
            <person name="Chan C."/>
        </authorList>
    </citation>
    <scope>NUCLEOTIDE SEQUENCE [LARGE SCALE GENOMIC DNA]</scope>
</reference>
<organism evidence="1 2">
    <name type="scientific">Durusdinium trenchii</name>
    <dbReference type="NCBI Taxonomy" id="1381693"/>
    <lineage>
        <taxon>Eukaryota</taxon>
        <taxon>Sar</taxon>
        <taxon>Alveolata</taxon>
        <taxon>Dinophyceae</taxon>
        <taxon>Suessiales</taxon>
        <taxon>Symbiodiniaceae</taxon>
        <taxon>Durusdinium</taxon>
    </lineage>
</organism>
<dbReference type="PANTHER" id="PTHR46277">
    <property type="entry name" value="OS03G0850700 PROTEIN"/>
    <property type="match status" value="1"/>
</dbReference>
<dbReference type="SUPFAM" id="SSF46938">
    <property type="entry name" value="CRAL/TRIO N-terminal domain"/>
    <property type="match status" value="1"/>
</dbReference>
<dbReference type="Gene3D" id="3.40.525.10">
    <property type="entry name" value="CRAL-TRIO lipid binding domain"/>
    <property type="match status" value="1"/>
</dbReference>
<keyword evidence="2" id="KW-1185">Reference proteome</keyword>
<dbReference type="PANTHER" id="PTHR46277:SF3">
    <property type="entry name" value="BINDING PROTEIN, PUTATIVE-RELATED"/>
    <property type="match status" value="1"/>
</dbReference>
<comment type="caution">
    <text evidence="1">The sequence shown here is derived from an EMBL/GenBank/DDBJ whole genome shotgun (WGS) entry which is preliminary data.</text>
</comment>
<dbReference type="EMBL" id="CAXAMN010001170">
    <property type="protein sequence ID" value="CAK8992976.1"/>
    <property type="molecule type" value="Genomic_DNA"/>
</dbReference>
<name>A0ABP0HTP1_9DINO</name>
<accession>A0ABP0HTP1</accession>
<gene>
    <name evidence="1" type="ORF">CCMP2556_LOCUS3073</name>
</gene>
<dbReference type="InterPro" id="IPR036273">
    <property type="entry name" value="CRAL/TRIO_N_dom_sf"/>
</dbReference>
<proteinExistence type="predicted"/>
<sequence>MARWFSFSSSFSPSACGRCSLSAPWVPPRPSWPPSPAPRISTLAKSDVLSISVSTGSLPSRPSALAFGLRRLGATATATALCLKGGGQRTRCSAKDEKQDGTQQNLQVLQGEFPDAQPDELWRFARARWRDPEKALAMYAEHKRWRKAQGDPELLKRIYSKIPFGFVAAGKVEAVDGTKVMLVQGARYELMTAEPEEYTLAICHILDDIFATEEDRVTVLIDVRRGEGWPNPPAMKLLPFLQSCARIISAHYPERLSRLKLRRLAGRCL</sequence>
<evidence type="ECO:0000313" key="2">
    <source>
        <dbReference type="Proteomes" id="UP001642484"/>
    </source>
</evidence>